<organism evidence="2">
    <name type="scientific">Salinicola endophyticus</name>
    <dbReference type="NCBI Taxonomy" id="1949083"/>
    <lineage>
        <taxon>Bacteria</taxon>
        <taxon>Pseudomonadati</taxon>
        <taxon>Pseudomonadota</taxon>
        <taxon>Gammaproteobacteria</taxon>
        <taxon>Oceanospirillales</taxon>
        <taxon>Halomonadaceae</taxon>
        <taxon>Salinicola</taxon>
    </lineage>
</organism>
<dbReference type="EMBL" id="CP159578">
    <property type="protein sequence ID" value="XCJ78944.1"/>
    <property type="molecule type" value="Genomic_DNA"/>
</dbReference>
<evidence type="ECO:0000256" key="1">
    <source>
        <dbReference type="SAM" id="SignalP"/>
    </source>
</evidence>
<feature type="signal peptide" evidence="1">
    <location>
        <begin position="1"/>
        <end position="35"/>
    </location>
</feature>
<evidence type="ECO:0008006" key="3">
    <source>
        <dbReference type="Google" id="ProtNLM"/>
    </source>
</evidence>
<reference evidence="2" key="1">
    <citation type="submission" date="2024-06" db="EMBL/GenBank/DDBJ databases">
        <title>Complete genome of Salinicola endophyticus HNIBRBA4755.</title>
        <authorList>
            <person name="Shin S.Y."/>
            <person name="Kang H."/>
            <person name="Song J."/>
        </authorList>
    </citation>
    <scope>NUCLEOTIDE SEQUENCE</scope>
    <source>
        <strain evidence="2">HNIBRBA4755</strain>
    </source>
</reference>
<dbReference type="RefSeq" id="WP_353979899.1">
    <property type="nucleotide sequence ID" value="NZ_CP159578.1"/>
</dbReference>
<name>A0AB74UBY3_9GAMM</name>
<feature type="chain" id="PRO_5044495260" description="Secreted protein" evidence="1">
    <location>
        <begin position="36"/>
        <end position="142"/>
    </location>
</feature>
<accession>A0AB74UBY3</accession>
<gene>
    <name evidence="2" type="ORF">ABV408_16090</name>
</gene>
<proteinExistence type="predicted"/>
<sequence length="142" mass="15015">MQRSLVFASSQRLATLAIAAILAATVGGGVSSVFAAETGAAQAQPESERVLSGDEIQQRVWGHRVHGAMANGQSYDETYATDGKIQGDGYTGQARIVDDRMCFDYGSDSVECYGVRAAGDDRIEWLQQGEIAGEGVIEAPAQ</sequence>
<evidence type="ECO:0000313" key="2">
    <source>
        <dbReference type="EMBL" id="XCJ78944.1"/>
    </source>
</evidence>
<protein>
    <recommendedName>
        <fullName evidence="3">Secreted protein</fullName>
    </recommendedName>
</protein>
<dbReference type="AlphaFoldDB" id="A0AB74UBY3"/>
<keyword evidence="1" id="KW-0732">Signal</keyword>